<reference evidence="1" key="2">
    <citation type="journal article" date="2023" name="Int. J. Mol. Sci.">
        <title>De Novo Assembly and Annotation of 11 Diverse Shrub Willow (Salix) Genomes Reveals Novel Gene Organization in Sex-Linked Regions.</title>
        <authorList>
            <person name="Hyden B."/>
            <person name="Feng K."/>
            <person name="Yates T.B."/>
            <person name="Jawdy S."/>
            <person name="Cereghino C."/>
            <person name="Smart L.B."/>
            <person name="Muchero W."/>
        </authorList>
    </citation>
    <scope>NUCLEOTIDE SEQUENCE</scope>
    <source>
        <tissue evidence="1">Shoot tip</tissue>
    </source>
</reference>
<evidence type="ECO:0000313" key="2">
    <source>
        <dbReference type="Proteomes" id="UP001151752"/>
    </source>
</evidence>
<dbReference type="AlphaFoldDB" id="A0A9Q0U492"/>
<protein>
    <submittedName>
        <fullName evidence="1">Uncharacterized protein</fullName>
    </submittedName>
</protein>
<proteinExistence type="predicted"/>
<evidence type="ECO:0000313" key="1">
    <source>
        <dbReference type="EMBL" id="KAJ6723115.1"/>
    </source>
</evidence>
<gene>
    <name evidence="1" type="ORF">OIU74_007663</name>
</gene>
<dbReference type="EMBL" id="JAPFFM010000013">
    <property type="protein sequence ID" value="KAJ6723115.1"/>
    <property type="molecule type" value="Genomic_DNA"/>
</dbReference>
<comment type="caution">
    <text evidence="1">The sequence shown here is derived from an EMBL/GenBank/DDBJ whole genome shotgun (WGS) entry which is preliminary data.</text>
</comment>
<name>A0A9Q0U492_9ROSI</name>
<dbReference type="Proteomes" id="UP001151752">
    <property type="component" value="Chromosome 14"/>
</dbReference>
<reference evidence="1" key="1">
    <citation type="submission" date="2022-11" db="EMBL/GenBank/DDBJ databases">
        <authorList>
            <person name="Hyden B.L."/>
            <person name="Feng K."/>
            <person name="Yates T."/>
            <person name="Jawdy S."/>
            <person name="Smart L.B."/>
            <person name="Muchero W."/>
        </authorList>
    </citation>
    <scope>NUCLEOTIDE SEQUENCE</scope>
    <source>
        <tissue evidence="1">Shoot tip</tissue>
    </source>
</reference>
<sequence>MQISRPSNAGKSDKLVESSQCKLPFSSPDNFSLDHGLFSHSMLRGSATWPEENLPASSSAVSSEMCRSQYKLLKMSCQSMHGVGMDDSNHSRTVAAYAIRTVEWCQGARAKFIEGGYN</sequence>
<organism evidence="1 2">
    <name type="scientific">Salix koriyanagi</name>
    <dbReference type="NCBI Taxonomy" id="2511006"/>
    <lineage>
        <taxon>Eukaryota</taxon>
        <taxon>Viridiplantae</taxon>
        <taxon>Streptophyta</taxon>
        <taxon>Embryophyta</taxon>
        <taxon>Tracheophyta</taxon>
        <taxon>Spermatophyta</taxon>
        <taxon>Magnoliopsida</taxon>
        <taxon>eudicotyledons</taxon>
        <taxon>Gunneridae</taxon>
        <taxon>Pentapetalae</taxon>
        <taxon>rosids</taxon>
        <taxon>fabids</taxon>
        <taxon>Malpighiales</taxon>
        <taxon>Salicaceae</taxon>
        <taxon>Saliceae</taxon>
        <taxon>Salix</taxon>
    </lineage>
</organism>
<accession>A0A9Q0U492</accession>
<keyword evidence="2" id="KW-1185">Reference proteome</keyword>